<gene>
    <name evidence="1" type="ORF">A8C32_00505</name>
</gene>
<reference evidence="1 2" key="1">
    <citation type="submission" date="2016-05" db="EMBL/GenBank/DDBJ databases">
        <title>Draft Genome Sequence of Algibacter sp. Strain SK-16 Isolated from the Surface Water of Aburatsubo Inlet.</title>
        <authorList>
            <person name="Wong S.-K."/>
            <person name="Yoshizawa S."/>
            <person name="Nakajima Y."/>
            <person name="Ogura Y."/>
            <person name="Tetsuya H."/>
            <person name="Hamasaki K."/>
        </authorList>
    </citation>
    <scope>NUCLEOTIDE SEQUENCE [LARGE SCALE GENOMIC DNA]</scope>
    <source>
        <strain evidence="1 2">SK-16</strain>
    </source>
</reference>
<sequence>MRLIKLPTIIRMVIEPTTNLKEAFKIYNPKKHFLNLEGKFNNEEFLKDFASIFNKIEQLSLSNSGLASNDFVYSLSKLKILSIGFYTDVDTIIDMGKVNMLETLSISWYPKKIKNLSHQTKVKDLNLTRYKEKDLTTLKCFENILELSMLGGSLKSLKGIESFNNLEILKLTDLRSLDNISHISSLNNIKKINFDSLYKLSDFSPLGEIEKLEDLEIIDCKKLASIKFVKNLSNLNRLVTLGTTIINDFDTTPAKDVPIFFGSRASSKYNVEYPEKEILN</sequence>
<protein>
    <recommendedName>
        <fullName evidence="3">Internalin</fullName>
    </recommendedName>
</protein>
<proteinExistence type="predicted"/>
<comment type="caution">
    <text evidence="1">The sequence shown here is derived from an EMBL/GenBank/DDBJ whole genome shotgun (WGS) entry which is preliminary data.</text>
</comment>
<dbReference type="RefSeq" id="WP_069829475.1">
    <property type="nucleotide sequence ID" value="NZ_MDJD01000028.1"/>
</dbReference>
<keyword evidence="2" id="KW-1185">Reference proteome</keyword>
<evidence type="ECO:0000313" key="2">
    <source>
        <dbReference type="Proteomes" id="UP000095713"/>
    </source>
</evidence>
<dbReference type="AlphaFoldDB" id="A0A1E5TBM5"/>
<evidence type="ECO:0000313" key="1">
    <source>
        <dbReference type="EMBL" id="OEK08793.1"/>
    </source>
</evidence>
<organism evidence="1 2">
    <name type="scientific">Flavivirga aquatica</name>
    <dbReference type="NCBI Taxonomy" id="1849968"/>
    <lineage>
        <taxon>Bacteria</taxon>
        <taxon>Pseudomonadati</taxon>
        <taxon>Bacteroidota</taxon>
        <taxon>Flavobacteriia</taxon>
        <taxon>Flavobacteriales</taxon>
        <taxon>Flavobacteriaceae</taxon>
        <taxon>Flavivirga</taxon>
    </lineage>
</organism>
<dbReference type="InterPro" id="IPR032675">
    <property type="entry name" value="LRR_dom_sf"/>
</dbReference>
<dbReference type="Proteomes" id="UP000095713">
    <property type="component" value="Unassembled WGS sequence"/>
</dbReference>
<dbReference type="STRING" id="1849968.A8C32_00505"/>
<accession>A0A1E5TBM5</accession>
<evidence type="ECO:0008006" key="3">
    <source>
        <dbReference type="Google" id="ProtNLM"/>
    </source>
</evidence>
<dbReference type="OrthoDB" id="1417942at2"/>
<dbReference type="Gene3D" id="3.80.10.10">
    <property type="entry name" value="Ribonuclease Inhibitor"/>
    <property type="match status" value="1"/>
</dbReference>
<dbReference type="SUPFAM" id="SSF52058">
    <property type="entry name" value="L domain-like"/>
    <property type="match status" value="1"/>
</dbReference>
<name>A0A1E5TBM5_9FLAO</name>
<dbReference type="EMBL" id="MDJD01000028">
    <property type="protein sequence ID" value="OEK08793.1"/>
    <property type="molecule type" value="Genomic_DNA"/>
</dbReference>